<dbReference type="GO" id="GO:0004222">
    <property type="term" value="F:metalloendopeptidase activity"/>
    <property type="evidence" value="ECO:0007669"/>
    <property type="project" value="UniProtKB-EC"/>
</dbReference>
<dbReference type="InterPro" id="IPR045666">
    <property type="entry name" value="OpdA_N"/>
</dbReference>
<dbReference type="EMBL" id="FOXF01000031">
    <property type="protein sequence ID" value="SFP51278.1"/>
    <property type="molecule type" value="Genomic_DNA"/>
</dbReference>
<dbReference type="InterPro" id="IPR034005">
    <property type="entry name" value="M3A_DCP"/>
</dbReference>
<evidence type="ECO:0000256" key="7">
    <source>
        <dbReference type="ARBA" id="ARBA00024603"/>
    </source>
</evidence>
<dbReference type="PANTHER" id="PTHR11804:SF84">
    <property type="entry name" value="SACCHAROLYSIN"/>
    <property type="match status" value="1"/>
</dbReference>
<dbReference type="GO" id="GO:0005829">
    <property type="term" value="C:cytosol"/>
    <property type="evidence" value="ECO:0007669"/>
    <property type="project" value="UniProtKB-ARBA"/>
</dbReference>
<evidence type="ECO:0000256" key="8">
    <source>
        <dbReference type="ARBA" id="ARBA00026100"/>
    </source>
</evidence>
<keyword evidence="5 9" id="KW-0862">Zinc</keyword>
<evidence type="ECO:0000256" key="2">
    <source>
        <dbReference type="ARBA" id="ARBA00022670"/>
    </source>
</evidence>
<dbReference type="SUPFAM" id="SSF55486">
    <property type="entry name" value="Metalloproteases ('zincins'), catalytic domain"/>
    <property type="match status" value="1"/>
</dbReference>
<comment type="similarity">
    <text evidence="1 9">Belongs to the peptidase M3 family.</text>
</comment>
<evidence type="ECO:0000313" key="13">
    <source>
        <dbReference type="Proteomes" id="UP000243745"/>
    </source>
</evidence>
<dbReference type="Gene3D" id="1.10.1370.40">
    <property type="match status" value="1"/>
</dbReference>
<dbReference type="CDD" id="cd06456">
    <property type="entry name" value="M3A_DCP"/>
    <property type="match status" value="1"/>
</dbReference>
<dbReference type="Gene3D" id="3.40.390.10">
    <property type="entry name" value="Collagenase (Catalytic Domain)"/>
    <property type="match status" value="1"/>
</dbReference>
<reference evidence="12 13" key="1">
    <citation type="submission" date="2016-10" db="EMBL/GenBank/DDBJ databases">
        <authorList>
            <person name="Varghese N."/>
            <person name="Submissions S."/>
        </authorList>
    </citation>
    <scope>NUCLEOTIDE SEQUENCE [LARGE SCALE GENOMIC DNA]</scope>
    <source>
        <strain evidence="12 13">DSM 1361</strain>
    </source>
</reference>
<gene>
    <name evidence="12" type="ORF">SAMN02910344_01583</name>
</gene>
<dbReference type="AlphaFoldDB" id="A0A662ZI81"/>
<evidence type="ECO:0000256" key="4">
    <source>
        <dbReference type="ARBA" id="ARBA00022801"/>
    </source>
</evidence>
<protein>
    <recommendedName>
        <fullName evidence="8">oligopeptidase A</fullName>
        <ecNumber evidence="8">3.4.24.70</ecNumber>
    </recommendedName>
</protein>
<feature type="domain" description="Peptidase M3A/M3B catalytic" evidence="10">
    <location>
        <begin position="226"/>
        <end position="678"/>
    </location>
</feature>
<dbReference type="GO" id="GO:0006508">
    <property type="term" value="P:proteolysis"/>
    <property type="evidence" value="ECO:0007669"/>
    <property type="project" value="UniProtKB-KW"/>
</dbReference>
<evidence type="ECO:0000313" key="12">
    <source>
        <dbReference type="EMBL" id="SFP51278.1"/>
    </source>
</evidence>
<dbReference type="GO" id="GO:0046872">
    <property type="term" value="F:metal ion binding"/>
    <property type="evidence" value="ECO:0007669"/>
    <property type="project" value="UniProtKB-UniRule"/>
</dbReference>
<dbReference type="EC" id="3.4.24.70" evidence="8"/>
<comment type="catalytic activity">
    <reaction evidence="7">
        <text>Hydrolysis of oligopeptides, with broad specificity. Gly or Ala commonly occur as P1 or P1' residues, but more distant residues are also important, as is shown by the fact that Z-Gly-Pro-Gly-|-Gly-Pro-Ala is cleaved, but not Z-(Gly)(5).</text>
        <dbReference type="EC" id="3.4.24.70"/>
    </reaction>
</comment>
<name>A0A662ZI81_9GAMM</name>
<proteinExistence type="inferred from homology"/>
<comment type="cofactor">
    <cofactor evidence="9">
        <name>Zn(2+)</name>
        <dbReference type="ChEBI" id="CHEBI:29105"/>
    </cofactor>
    <text evidence="9">Binds 1 zinc ion.</text>
</comment>
<dbReference type="Gene3D" id="1.10.1370.10">
    <property type="entry name" value="Neurolysin, domain 3"/>
    <property type="match status" value="1"/>
</dbReference>
<evidence type="ECO:0000256" key="6">
    <source>
        <dbReference type="ARBA" id="ARBA00023049"/>
    </source>
</evidence>
<dbReference type="InterPro" id="IPR024079">
    <property type="entry name" value="MetalloPept_cat_dom_sf"/>
</dbReference>
<evidence type="ECO:0000256" key="3">
    <source>
        <dbReference type="ARBA" id="ARBA00022723"/>
    </source>
</evidence>
<keyword evidence="4 9" id="KW-0378">Hydrolase</keyword>
<dbReference type="FunFam" id="3.40.390.10:FF:000009">
    <property type="entry name" value="Oligopeptidase A"/>
    <property type="match status" value="1"/>
</dbReference>
<dbReference type="PANTHER" id="PTHR11804">
    <property type="entry name" value="PROTEASE M3 THIMET OLIGOPEPTIDASE-RELATED"/>
    <property type="match status" value="1"/>
</dbReference>
<evidence type="ECO:0000259" key="10">
    <source>
        <dbReference type="Pfam" id="PF01432"/>
    </source>
</evidence>
<dbReference type="OrthoDB" id="9773538at2"/>
<dbReference type="Pfam" id="PF19310">
    <property type="entry name" value="TOP_N"/>
    <property type="match status" value="1"/>
</dbReference>
<feature type="domain" description="Oligopeptidase A N-terminal" evidence="11">
    <location>
        <begin position="47"/>
        <end position="153"/>
    </location>
</feature>
<sequence>MANPLLNMKLLPDFDKINVSDIRPAIRQLIDKCRDTVIYITDINSDEENEPTWDSLVKPIEESLDQLSRAWGVVGHLNGVVNSDELRQAHDELLPEVSEFYTWLGQNEDLYHAYLRLKNSDSFSLLSGAQQKAIEEELKDFELCGISLPEDEKVLFGEIEAKLSELSSKFSNNVLDATNSYIKHITDEKELSGLPESAKALARQEAENRNLDGYVLTLQYPSYIPVMQYADHRALREEMYRAYVTRASELGPTAGKYDNTDIIEEELALADKQAELLGYPSAAHLSLAKKMAKSPEEVMNFLYSLVDHSKEQGKREIQEIRDYAKKLGVIYELEPWDISYFSEKLKQERYSITDEQIRPYFPLTKVVNGLFSLVYRIFGVEVRPHFGVAVWHPDVVYHDIYRNGELIGGFYMDLYARKNKRGGAWMNDCADRRYRADGTLQLPIAYIVANFMPPIGDKPALLNHDEVETLFHEFGHALHHMLTTVDIGQVSGINRVPWDAVELPSQFMENFTWQPEVLNMISGHVDTHEPLPQNLLDKLIASKNYHSAMAMLRQLEFSIYDFRSYLEYKIGKPAQELIEEVRKDVCVIPVADFNRFQNSFTHIFAGGYSAGYYSYKWAEVLSADAFSRFEEEGILNPKVGNDFVRTILSNGGSKDFMDLFISFRGRKPSVEPLLRHSGITNSKS</sequence>
<evidence type="ECO:0000256" key="9">
    <source>
        <dbReference type="RuleBase" id="RU003435"/>
    </source>
</evidence>
<dbReference type="InterPro" id="IPR045090">
    <property type="entry name" value="Pept_M3A_M3B"/>
</dbReference>
<dbReference type="InterPro" id="IPR024077">
    <property type="entry name" value="Neurolysin/TOP_dom2"/>
</dbReference>
<keyword evidence="3 9" id="KW-0479">Metal-binding</keyword>
<dbReference type="InterPro" id="IPR001567">
    <property type="entry name" value="Pept_M3A_M3B_dom"/>
</dbReference>
<keyword evidence="13" id="KW-1185">Reference proteome</keyword>
<keyword evidence="6 9" id="KW-0482">Metalloprotease</keyword>
<dbReference type="GO" id="GO:0006518">
    <property type="term" value="P:peptide metabolic process"/>
    <property type="evidence" value="ECO:0007669"/>
    <property type="project" value="TreeGrafter"/>
</dbReference>
<evidence type="ECO:0000256" key="5">
    <source>
        <dbReference type="ARBA" id="ARBA00022833"/>
    </source>
</evidence>
<evidence type="ECO:0000256" key="1">
    <source>
        <dbReference type="ARBA" id="ARBA00006040"/>
    </source>
</evidence>
<dbReference type="Proteomes" id="UP000243745">
    <property type="component" value="Unassembled WGS sequence"/>
</dbReference>
<dbReference type="RefSeq" id="WP_031578485.1">
    <property type="nucleotide sequence ID" value="NZ_FOXF01000031.1"/>
</dbReference>
<keyword evidence="2 9" id="KW-0645">Protease</keyword>
<organism evidence="12 13">
    <name type="scientific">Ruminobacter amylophilus</name>
    <dbReference type="NCBI Taxonomy" id="867"/>
    <lineage>
        <taxon>Bacteria</taxon>
        <taxon>Pseudomonadati</taxon>
        <taxon>Pseudomonadota</taxon>
        <taxon>Gammaproteobacteria</taxon>
        <taxon>Aeromonadales</taxon>
        <taxon>Succinivibrionaceae</taxon>
        <taxon>Ruminobacter</taxon>
    </lineage>
</organism>
<evidence type="ECO:0000259" key="11">
    <source>
        <dbReference type="Pfam" id="PF19310"/>
    </source>
</evidence>
<dbReference type="Pfam" id="PF01432">
    <property type="entry name" value="Peptidase_M3"/>
    <property type="match status" value="1"/>
</dbReference>
<accession>A0A662ZI81</accession>